<dbReference type="EMBL" id="LT556085">
    <property type="protein sequence ID" value="SAY92172.1"/>
    <property type="molecule type" value="Genomic_DNA"/>
</dbReference>
<dbReference type="Pfam" id="PF25917">
    <property type="entry name" value="BSH_RND"/>
    <property type="match status" value="1"/>
</dbReference>
<comment type="similarity">
    <text evidence="2">Belongs to the membrane fusion protein (MFP) (TC 8.A.1) family.</text>
</comment>
<evidence type="ECO:0000256" key="3">
    <source>
        <dbReference type="ARBA" id="ARBA00022448"/>
    </source>
</evidence>
<dbReference type="InterPro" id="IPR058625">
    <property type="entry name" value="MdtA-like_BSH"/>
</dbReference>
<name>A0AAW9M0V1_CITAM</name>
<evidence type="ECO:0000313" key="10">
    <source>
        <dbReference type="Proteomes" id="UP000245995"/>
    </source>
</evidence>
<dbReference type="GO" id="GO:0015562">
    <property type="term" value="F:efflux transmembrane transporter activity"/>
    <property type="evidence" value="ECO:0007669"/>
    <property type="project" value="TreeGrafter"/>
</dbReference>
<accession>A0AAW9M0V1</accession>
<evidence type="ECO:0000256" key="5">
    <source>
        <dbReference type="SAM" id="Coils"/>
    </source>
</evidence>
<evidence type="ECO:0000259" key="7">
    <source>
        <dbReference type="Pfam" id="PF25917"/>
    </source>
</evidence>
<dbReference type="InterPro" id="IPR030190">
    <property type="entry name" value="MacA_alpha-hairpin_sf"/>
</dbReference>
<dbReference type="Gene3D" id="2.40.30.170">
    <property type="match status" value="1"/>
</dbReference>
<dbReference type="Pfam" id="PF25876">
    <property type="entry name" value="HH_MFP_RND"/>
    <property type="match status" value="1"/>
</dbReference>
<dbReference type="GO" id="GO:1990961">
    <property type="term" value="P:xenobiotic detoxification by transmembrane export across the plasma membrane"/>
    <property type="evidence" value="ECO:0007669"/>
    <property type="project" value="InterPro"/>
</dbReference>
<reference evidence="9 10" key="1">
    <citation type="submission" date="2016-04" db="EMBL/GenBank/DDBJ databases">
        <authorList>
            <person name="Regsiter A."/>
            <person name="William W."/>
        </authorList>
    </citation>
    <scope>NUCLEOTIDE SEQUENCE [LARGE SCALE GENOMIC DNA]</scope>
    <source>
        <strain evidence="9 10">92</strain>
    </source>
</reference>
<comment type="subcellular location">
    <subcellularLocation>
        <location evidence="1">Cell envelope</location>
    </subcellularLocation>
</comment>
<dbReference type="InterPro" id="IPR058624">
    <property type="entry name" value="MdtA-like_HH"/>
</dbReference>
<dbReference type="NCBIfam" id="TIGR01730">
    <property type="entry name" value="RND_mfp"/>
    <property type="match status" value="1"/>
</dbReference>
<dbReference type="Gene3D" id="2.40.420.20">
    <property type="match status" value="1"/>
</dbReference>
<evidence type="ECO:0000256" key="4">
    <source>
        <dbReference type="ARBA" id="ARBA00023054"/>
    </source>
</evidence>
<evidence type="ECO:0000259" key="8">
    <source>
        <dbReference type="Pfam" id="PF25967"/>
    </source>
</evidence>
<dbReference type="Gene3D" id="6.10.140.1990">
    <property type="match status" value="1"/>
</dbReference>
<feature type="domain" description="Multidrug resistance protein MdtA-like alpha-helical hairpin" evidence="6">
    <location>
        <begin position="107"/>
        <end position="184"/>
    </location>
</feature>
<protein>
    <submittedName>
        <fullName evidence="9">Membrane fusion protein of a type I secretion system</fullName>
    </submittedName>
</protein>
<dbReference type="AlphaFoldDB" id="A0AAW9M0V1"/>
<dbReference type="Pfam" id="PF25967">
    <property type="entry name" value="RND-MFP_C"/>
    <property type="match status" value="1"/>
</dbReference>
<dbReference type="InterPro" id="IPR006143">
    <property type="entry name" value="RND_pump_MFP"/>
</dbReference>
<feature type="domain" description="Multidrug resistance protein MdtA-like barrel-sandwich hybrid" evidence="7">
    <location>
        <begin position="61"/>
        <end position="216"/>
    </location>
</feature>
<feature type="domain" description="Multidrug resistance protein MdtA-like C-terminal permuted SH3" evidence="8">
    <location>
        <begin position="319"/>
        <end position="376"/>
    </location>
</feature>
<dbReference type="SUPFAM" id="SSF111369">
    <property type="entry name" value="HlyD-like secretion proteins"/>
    <property type="match status" value="1"/>
</dbReference>
<sequence length="383" mass="41627">MTPKSRWLLIGGAVALAVAIGGTWASLASTSPQESLPLETIGTGDIEKVVLVTGVLKPAVQVNVGAQVNGQLRKLYVRQGEKVQKGQLLAEIDPTLQESDLNNTRAQLASAKAQKLSAQATLLRYRQELNRQRMMLRDGSAVRSEYEQAKAQYDAQVQQIDVSDAQIVQAEMAVKTAQANLSYTRIVAPIDGEVLGIVTREGQTIVSSQTAPTILVLANLDTMQVQTRISEADVQKIRPGQPLRFYVIANPDKRYVSTMGFVQPAPQEALEAPGESGMGGNQQAMAVYYTGTFEVPNAERELKTSMTAQVFIQIAEAKNVLRVPVAALGQALDTERYTITTIENGKTHTRTIRIGINDRQYAEVLEGLQVGDRVVLAQDTVRG</sequence>
<dbReference type="PANTHER" id="PTHR30469:SF33">
    <property type="entry name" value="SLR1207 PROTEIN"/>
    <property type="match status" value="1"/>
</dbReference>
<evidence type="ECO:0000259" key="6">
    <source>
        <dbReference type="Pfam" id="PF25876"/>
    </source>
</evidence>
<evidence type="ECO:0000256" key="1">
    <source>
        <dbReference type="ARBA" id="ARBA00004196"/>
    </source>
</evidence>
<dbReference type="GO" id="GO:1990281">
    <property type="term" value="C:efflux pump complex"/>
    <property type="evidence" value="ECO:0007669"/>
    <property type="project" value="TreeGrafter"/>
</dbReference>
<evidence type="ECO:0000256" key="2">
    <source>
        <dbReference type="ARBA" id="ARBA00009477"/>
    </source>
</evidence>
<dbReference type="InterPro" id="IPR058627">
    <property type="entry name" value="MdtA-like_C"/>
</dbReference>
<dbReference type="GO" id="GO:0019898">
    <property type="term" value="C:extrinsic component of membrane"/>
    <property type="evidence" value="ECO:0007669"/>
    <property type="project" value="InterPro"/>
</dbReference>
<keyword evidence="3" id="KW-0813">Transport</keyword>
<keyword evidence="4 5" id="KW-0175">Coiled coil</keyword>
<feature type="coiled-coil region" evidence="5">
    <location>
        <begin position="101"/>
        <end position="128"/>
    </location>
</feature>
<dbReference type="Proteomes" id="UP000245995">
    <property type="component" value="Chromosome CITRO92"/>
</dbReference>
<gene>
    <name evidence="9" type="ORF">CITRO92_0615</name>
</gene>
<proteinExistence type="inferred from homology"/>
<dbReference type="GO" id="GO:0030313">
    <property type="term" value="C:cell envelope"/>
    <property type="evidence" value="ECO:0007669"/>
    <property type="project" value="UniProtKB-SubCell"/>
</dbReference>
<organism evidence="9 10">
    <name type="scientific">Citrobacter amalonaticus</name>
    <dbReference type="NCBI Taxonomy" id="35703"/>
    <lineage>
        <taxon>Bacteria</taxon>
        <taxon>Pseudomonadati</taxon>
        <taxon>Pseudomonadota</taxon>
        <taxon>Gammaproteobacteria</taxon>
        <taxon>Enterobacterales</taxon>
        <taxon>Enterobacteriaceae</taxon>
        <taxon>Citrobacter</taxon>
    </lineage>
</organism>
<dbReference type="Gene3D" id="2.40.50.100">
    <property type="match status" value="2"/>
</dbReference>
<dbReference type="RefSeq" id="WP_109739557.1">
    <property type="nucleotide sequence ID" value="NZ_CABVLR010000010.1"/>
</dbReference>
<evidence type="ECO:0000313" key="9">
    <source>
        <dbReference type="EMBL" id="SAY92172.1"/>
    </source>
</evidence>
<dbReference type="GO" id="GO:1990195">
    <property type="term" value="C:macrolide transmembrane transporter complex"/>
    <property type="evidence" value="ECO:0007669"/>
    <property type="project" value="InterPro"/>
</dbReference>
<dbReference type="PANTHER" id="PTHR30469">
    <property type="entry name" value="MULTIDRUG RESISTANCE PROTEIN MDTA"/>
    <property type="match status" value="1"/>
</dbReference>